<reference evidence="1 2" key="1">
    <citation type="journal article" date="2013" name="Nat. Genet.">
        <title>The genome of the hydatid tapeworm Echinococcus granulosus.</title>
        <authorList>
            <person name="Zheng H."/>
            <person name="Zhang W."/>
            <person name="Zhang L."/>
            <person name="Zhang Z."/>
            <person name="Li J."/>
            <person name="Lu G."/>
            <person name="Zhu Y."/>
            <person name="Wang Y."/>
            <person name="Huang Y."/>
            <person name="Liu J."/>
            <person name="Kang H."/>
            <person name="Chen J."/>
            <person name="Wang L."/>
            <person name="Chen A."/>
            <person name="Yu S."/>
            <person name="Gao Z."/>
            <person name="Jin L."/>
            <person name="Gu W."/>
            <person name="Wang Z."/>
            <person name="Zhao L."/>
            <person name="Shi B."/>
            <person name="Wen H."/>
            <person name="Lin R."/>
            <person name="Jones M.K."/>
            <person name="Brejova B."/>
            <person name="Vinar T."/>
            <person name="Zhao G."/>
            <person name="McManus D.P."/>
            <person name="Chen Z."/>
            <person name="Zhou Y."/>
            <person name="Wang S."/>
        </authorList>
    </citation>
    <scope>NUCLEOTIDE SEQUENCE [LARGE SCALE GENOMIC DNA]</scope>
</reference>
<comment type="caution">
    <text evidence="1">The sequence shown here is derived from an EMBL/GenBank/DDBJ whole genome shotgun (WGS) entry which is preliminary data.</text>
</comment>
<name>W6UM19_ECHGR</name>
<dbReference type="GeneID" id="36338101"/>
<keyword evidence="2" id="KW-1185">Reference proteome</keyword>
<accession>W6UM19</accession>
<organism evidence="1 2">
    <name type="scientific">Echinococcus granulosus</name>
    <name type="common">Hydatid tapeworm</name>
    <dbReference type="NCBI Taxonomy" id="6210"/>
    <lineage>
        <taxon>Eukaryota</taxon>
        <taxon>Metazoa</taxon>
        <taxon>Spiralia</taxon>
        <taxon>Lophotrochozoa</taxon>
        <taxon>Platyhelminthes</taxon>
        <taxon>Cestoda</taxon>
        <taxon>Eucestoda</taxon>
        <taxon>Cyclophyllidea</taxon>
        <taxon>Taeniidae</taxon>
        <taxon>Echinococcus</taxon>
        <taxon>Echinococcus granulosus group</taxon>
    </lineage>
</organism>
<dbReference type="KEGG" id="egl:EGR_02386"/>
<sequence>MWFLQTLYRSSLHHHCQYPVKLIEHLFEFSNAENCREVHSLQVYTYFIIPFLPVKILLPVFPSVHGEGLDSQFVFMFKLWNSLQSLVDACTTLCPNDYALCMLCVINSHRSWPFEHEVVKIRCHQVSTEKIPHSPKDIFKITPSLLGSQLCEIMDSVKWYLRRNTAKVVDEVLQLIPGFVFGKILHFYSLNKCKHCDKKLCVFFHSIKQYGRERCIRSRIKIDSQILLRLFFILQSSLSRQANDDAFASGSVAWCWDLRESKAKLFLVHILGGGSQSPKSAVLATDWFSHTANFSHLKMGFGAVELLFKNIVRLSEYLFNQFFFADVLRMRNPSSVSSSSCAVNNGRNYGKCCKTKYLQRQKVNSFLYVSELFVKSDGAWWCGLVHLKQQYPPFSKKSYQSHNPSSSNQSKCCILKREASTALNFSGHDHSVLRMCLISSYDHSQTLGDIHREYTEYLLKNISLSTGPRLDKCASKVNKNRCSLFCKHTCPRNIAHLLLLLLENCLCQLDVPCFRNISIPAMDFLMSIMNLFSLDLGI</sequence>
<dbReference type="EMBL" id="APAU02000011">
    <property type="protein sequence ID" value="EUB62590.1"/>
    <property type="molecule type" value="Genomic_DNA"/>
</dbReference>
<protein>
    <submittedName>
        <fullName evidence="1">Uncharacterized protein</fullName>
    </submittedName>
</protein>
<dbReference type="CTD" id="36338101"/>
<proteinExistence type="predicted"/>
<evidence type="ECO:0000313" key="2">
    <source>
        <dbReference type="Proteomes" id="UP000019149"/>
    </source>
</evidence>
<dbReference type="AlphaFoldDB" id="W6UM19"/>
<dbReference type="Proteomes" id="UP000019149">
    <property type="component" value="Unassembled WGS sequence"/>
</dbReference>
<gene>
    <name evidence="1" type="ORF">EGR_02386</name>
</gene>
<evidence type="ECO:0000313" key="1">
    <source>
        <dbReference type="EMBL" id="EUB62590.1"/>
    </source>
</evidence>
<dbReference type="RefSeq" id="XP_024353786.1">
    <property type="nucleotide sequence ID" value="XM_024491635.1"/>
</dbReference>